<reference evidence="16 17" key="1">
    <citation type="submission" date="2023-12" db="EMBL/GenBank/DDBJ databases">
        <title>Novel species of the genus Arcicella isolated from rivers.</title>
        <authorList>
            <person name="Lu H."/>
        </authorList>
    </citation>
    <scope>NUCLEOTIDE SEQUENCE [LARGE SCALE GENOMIC DNA]</scope>
    <source>
        <strain evidence="16 17">KCTC 23307</strain>
    </source>
</reference>
<keyword evidence="7" id="KW-0547">Nucleotide-binding</keyword>
<keyword evidence="5 16" id="KW-0808">Transferase</keyword>
<evidence type="ECO:0000256" key="15">
    <source>
        <dbReference type="SAM" id="Phobius"/>
    </source>
</evidence>
<keyword evidence="13" id="KW-0594">Phospholipid biosynthesis</keyword>
<keyword evidence="3" id="KW-1003">Cell membrane</keyword>
<evidence type="ECO:0000256" key="14">
    <source>
        <dbReference type="ARBA" id="ARBA00023264"/>
    </source>
</evidence>
<dbReference type="RefSeq" id="WP_323297996.1">
    <property type="nucleotide sequence ID" value="NZ_JAYFUM010000021.1"/>
</dbReference>
<comment type="similarity">
    <text evidence="2">Belongs to the bacterial diacylglycerol kinase family.</text>
</comment>
<keyword evidence="10 15" id="KW-1133">Transmembrane helix</keyword>
<dbReference type="EMBL" id="JAYFUM010000021">
    <property type="protein sequence ID" value="MEA5140840.1"/>
    <property type="molecule type" value="Genomic_DNA"/>
</dbReference>
<keyword evidence="11" id="KW-0443">Lipid metabolism</keyword>
<evidence type="ECO:0000256" key="11">
    <source>
        <dbReference type="ARBA" id="ARBA00023098"/>
    </source>
</evidence>
<dbReference type="Pfam" id="PF01219">
    <property type="entry name" value="DAGK_prokar"/>
    <property type="match status" value="1"/>
</dbReference>
<evidence type="ECO:0000256" key="1">
    <source>
        <dbReference type="ARBA" id="ARBA00004651"/>
    </source>
</evidence>
<accession>A0ABU5QDB9</accession>
<keyword evidence="4" id="KW-0444">Lipid biosynthesis</keyword>
<evidence type="ECO:0000256" key="3">
    <source>
        <dbReference type="ARBA" id="ARBA00022475"/>
    </source>
</evidence>
<dbReference type="InterPro" id="IPR036945">
    <property type="entry name" value="DAGK_sf"/>
</dbReference>
<evidence type="ECO:0000256" key="12">
    <source>
        <dbReference type="ARBA" id="ARBA00023136"/>
    </source>
</evidence>
<gene>
    <name evidence="16" type="ORF">VB248_16940</name>
</gene>
<evidence type="ECO:0000256" key="6">
    <source>
        <dbReference type="ARBA" id="ARBA00022692"/>
    </source>
</evidence>
<evidence type="ECO:0000256" key="10">
    <source>
        <dbReference type="ARBA" id="ARBA00022989"/>
    </source>
</evidence>
<evidence type="ECO:0000256" key="9">
    <source>
        <dbReference type="ARBA" id="ARBA00022840"/>
    </source>
</evidence>
<feature type="transmembrane region" description="Helical" evidence="15">
    <location>
        <begin position="93"/>
        <end position="114"/>
    </location>
</feature>
<name>A0ABU5QDB9_9BACT</name>
<comment type="subcellular location">
    <subcellularLocation>
        <location evidence="1">Cell membrane</location>
        <topology evidence="1">Multi-pass membrane protein</topology>
    </subcellularLocation>
</comment>
<dbReference type="InterPro" id="IPR000829">
    <property type="entry name" value="DAGK"/>
</dbReference>
<organism evidence="16 17">
    <name type="scientific">Arcicella rigui</name>
    <dbReference type="NCBI Taxonomy" id="797020"/>
    <lineage>
        <taxon>Bacteria</taxon>
        <taxon>Pseudomonadati</taxon>
        <taxon>Bacteroidota</taxon>
        <taxon>Cytophagia</taxon>
        <taxon>Cytophagales</taxon>
        <taxon>Flectobacillaceae</taxon>
        <taxon>Arcicella</taxon>
    </lineage>
</organism>
<keyword evidence="12 15" id="KW-0472">Membrane</keyword>
<dbReference type="InterPro" id="IPR033717">
    <property type="entry name" value="UDPK"/>
</dbReference>
<evidence type="ECO:0000256" key="5">
    <source>
        <dbReference type="ARBA" id="ARBA00022679"/>
    </source>
</evidence>
<dbReference type="Proteomes" id="UP001302949">
    <property type="component" value="Unassembled WGS sequence"/>
</dbReference>
<evidence type="ECO:0000313" key="17">
    <source>
        <dbReference type="Proteomes" id="UP001302949"/>
    </source>
</evidence>
<evidence type="ECO:0000256" key="13">
    <source>
        <dbReference type="ARBA" id="ARBA00023209"/>
    </source>
</evidence>
<comment type="caution">
    <text evidence="16">The sequence shown here is derived from an EMBL/GenBank/DDBJ whole genome shotgun (WGS) entry which is preliminary data.</text>
</comment>
<proteinExistence type="inferred from homology"/>
<protein>
    <submittedName>
        <fullName evidence="16">Diacylglycerol kinase family protein</fullName>
        <ecNumber evidence="16">2.7.1.-</ecNumber>
    </submittedName>
</protein>
<dbReference type="CDD" id="cd14265">
    <property type="entry name" value="UDPK_IM_like"/>
    <property type="match status" value="1"/>
</dbReference>
<dbReference type="PANTHER" id="PTHR34299:SF1">
    <property type="entry name" value="DIACYLGLYCEROL KINASE"/>
    <property type="match status" value="1"/>
</dbReference>
<keyword evidence="6 15" id="KW-0812">Transmembrane</keyword>
<dbReference type="EC" id="2.7.1.-" evidence="16"/>
<dbReference type="Gene3D" id="1.10.287.3610">
    <property type="match status" value="1"/>
</dbReference>
<keyword evidence="9" id="KW-0067">ATP-binding</keyword>
<evidence type="ECO:0000256" key="2">
    <source>
        <dbReference type="ARBA" id="ARBA00005967"/>
    </source>
</evidence>
<evidence type="ECO:0000256" key="8">
    <source>
        <dbReference type="ARBA" id="ARBA00022777"/>
    </source>
</evidence>
<keyword evidence="8 16" id="KW-0418">Kinase</keyword>
<dbReference type="GO" id="GO:0016301">
    <property type="term" value="F:kinase activity"/>
    <property type="evidence" value="ECO:0007669"/>
    <property type="project" value="UniProtKB-KW"/>
</dbReference>
<evidence type="ECO:0000313" key="16">
    <source>
        <dbReference type="EMBL" id="MEA5140840.1"/>
    </source>
</evidence>
<keyword evidence="14" id="KW-1208">Phospholipid metabolism</keyword>
<sequence>MIDFQKFIKSTTFAIKGIGSMIKSENNARIHLLASVLVISAGFYFQLNLQEWLWISLAITLVWILEALNTAIEAIIDLVSPEFHPLAGKAKDIAAGAVLIASIFALIVGTIIFLPKVLLL</sequence>
<feature type="transmembrane region" description="Helical" evidence="15">
    <location>
        <begin position="53"/>
        <end position="72"/>
    </location>
</feature>
<feature type="transmembrane region" description="Helical" evidence="15">
    <location>
        <begin position="30"/>
        <end position="47"/>
    </location>
</feature>
<dbReference type="PANTHER" id="PTHR34299">
    <property type="entry name" value="DIACYLGLYCEROL KINASE"/>
    <property type="match status" value="1"/>
</dbReference>
<evidence type="ECO:0000256" key="7">
    <source>
        <dbReference type="ARBA" id="ARBA00022741"/>
    </source>
</evidence>
<keyword evidence="17" id="KW-1185">Reference proteome</keyword>
<evidence type="ECO:0000256" key="4">
    <source>
        <dbReference type="ARBA" id="ARBA00022516"/>
    </source>
</evidence>